<proteinExistence type="predicted"/>
<name>A0AAN5Z2L4_FUSAU</name>
<accession>A0AAN5Z2L4</accession>
<keyword evidence="2" id="KW-1185">Reference proteome</keyword>
<organism evidence="1 2">
    <name type="scientific">Fusarium austroamericanum</name>
    <dbReference type="NCBI Taxonomy" id="282268"/>
    <lineage>
        <taxon>Eukaryota</taxon>
        <taxon>Fungi</taxon>
        <taxon>Dikarya</taxon>
        <taxon>Ascomycota</taxon>
        <taxon>Pezizomycotina</taxon>
        <taxon>Sordariomycetes</taxon>
        <taxon>Hypocreomycetidae</taxon>
        <taxon>Hypocreales</taxon>
        <taxon>Nectriaceae</taxon>
        <taxon>Fusarium</taxon>
    </lineage>
</organism>
<gene>
    <name evidence="1" type="ORF">FAUST_9494</name>
</gene>
<protein>
    <submittedName>
        <fullName evidence="1">Uncharacterized protein</fullName>
    </submittedName>
</protein>
<evidence type="ECO:0000313" key="2">
    <source>
        <dbReference type="Proteomes" id="UP000537989"/>
    </source>
</evidence>
<evidence type="ECO:0000313" key="1">
    <source>
        <dbReference type="EMBL" id="KAF5231053.1"/>
    </source>
</evidence>
<sequence length="421" mass="47887">MSRFATLQHIVDQLHVRDALHLKHSFLNDPTLEKCYSARVSTARYLSRAFKYPITLLAAMFDTGCVISGSRALDYFIPGSATVEPDWGFYVPSYKESVADMIHALSASGVVWDLEGDTIVSALSKDGRVTIKRVVLKSLCSWISELEPTEAAELMGQTLHGVLAAFQGIRWHESPTTYVAVKHTEGHISLAPGQADEHQTDEHTPSYQNAAGQPFSMMRGAVQTKEGLQPVQLIIGCHYSGIRSCLSFVKDFYASHVQCFLSGWCATHMYYHHASSKNPVQWESSFSSASRPPVEKAIQKYRERGYEFHRADAMEPTIRRLDDSEAFFIDYGDIYRLFLRRSNHELLDKWIVDRRKNLNGIHWIEYDRNIFDMSSSMDEYLRGQESYATAAYNLPLAWLRRLADIIALNHVESNELRDPSF</sequence>
<comment type="caution">
    <text evidence="1">The sequence shown here is derived from an EMBL/GenBank/DDBJ whole genome shotgun (WGS) entry which is preliminary data.</text>
</comment>
<dbReference type="AlphaFoldDB" id="A0AAN5Z2L4"/>
<reference evidence="1 2" key="1">
    <citation type="submission" date="2020-02" db="EMBL/GenBank/DDBJ databases">
        <title>Identification and distribution of gene clusters putatively required for synthesis of sphingolipid metabolism inhibitors in phylogenetically diverse species of the filamentous fungus Fusarium.</title>
        <authorList>
            <person name="Kim H.-S."/>
            <person name="Busman M."/>
            <person name="Brown D.W."/>
            <person name="Divon H."/>
            <person name="Uhlig S."/>
            <person name="Proctor R.H."/>
        </authorList>
    </citation>
    <scope>NUCLEOTIDE SEQUENCE [LARGE SCALE GENOMIC DNA]</scope>
    <source>
        <strain evidence="1 2">NRRL 2903</strain>
    </source>
</reference>
<dbReference type="Proteomes" id="UP000537989">
    <property type="component" value="Unassembled WGS sequence"/>
</dbReference>
<dbReference type="EMBL" id="JAAMOD010000322">
    <property type="protein sequence ID" value="KAF5231053.1"/>
    <property type="molecule type" value="Genomic_DNA"/>
</dbReference>